<dbReference type="Proteomes" id="UP000194885">
    <property type="component" value="Unassembled WGS sequence"/>
</dbReference>
<reference evidence="1 2" key="1">
    <citation type="submission" date="2017-05" db="EMBL/GenBank/DDBJ databases">
        <title>The Genome Sequence of Enterococcus faecium 7H8_DIV0219.</title>
        <authorList>
            <consortium name="The Broad Institute Genomics Platform"/>
            <consortium name="The Broad Institute Genomic Center for Infectious Diseases"/>
            <person name="Earl A."/>
            <person name="Manson A."/>
            <person name="Schwartman J."/>
            <person name="Gilmore M."/>
            <person name="Abouelleil A."/>
            <person name="Cao P."/>
            <person name="Chapman S."/>
            <person name="Cusick C."/>
            <person name="Shea T."/>
            <person name="Young S."/>
            <person name="Neafsey D."/>
            <person name="Nusbaum C."/>
            <person name="Birren B."/>
        </authorList>
    </citation>
    <scope>NUCLEOTIDE SEQUENCE [LARGE SCALE GENOMIC DNA]</scope>
    <source>
        <strain evidence="1 2">7H8_DIV0219</strain>
    </source>
</reference>
<organism evidence="1 2">
    <name type="scientific">Enterococcus faecium</name>
    <name type="common">Streptococcus faecium</name>
    <dbReference type="NCBI Taxonomy" id="1352"/>
    <lineage>
        <taxon>Bacteria</taxon>
        <taxon>Bacillati</taxon>
        <taxon>Bacillota</taxon>
        <taxon>Bacilli</taxon>
        <taxon>Lactobacillales</taxon>
        <taxon>Enterococcaceae</taxon>
        <taxon>Enterococcus</taxon>
    </lineage>
</organism>
<evidence type="ECO:0000313" key="2">
    <source>
        <dbReference type="Proteomes" id="UP000194885"/>
    </source>
</evidence>
<dbReference type="RefSeq" id="WP_086323986.1">
    <property type="nucleotide sequence ID" value="NZ_NGKW01000022.1"/>
</dbReference>
<accession>A0A242AS51</accession>
<comment type="caution">
    <text evidence="1">The sequence shown here is derived from an EMBL/GenBank/DDBJ whole genome shotgun (WGS) entry which is preliminary data.</text>
</comment>
<name>A0A242AS51_ENTFC</name>
<dbReference type="EMBL" id="NGKW01000022">
    <property type="protein sequence ID" value="OTN83901.1"/>
    <property type="molecule type" value="Genomic_DNA"/>
</dbReference>
<proteinExistence type="predicted"/>
<evidence type="ECO:0000313" key="1">
    <source>
        <dbReference type="EMBL" id="OTN83901.1"/>
    </source>
</evidence>
<sequence>MNNNEKILHVLDSFEEIQEELKKYRDVLEQRYDFVNQQKSNHMDFILNLNDLKKKLVERKEQEKLIKAYFELGEKEAKKAMELNEDRRVLDQLLEQLLIMFQKERLDEDLIEEGLRKYPSNSGIGIVLKAIDEKEIEAFIPPEDFESAMEYIKYYSQGITAFREFDPEDVIHDLNNLKEWCEGYEVDDSGLDYLISIMEIEEEMPDKPDPTDILELIHDARNPIAYISRGYTVLEYYKPYISAMNHLRRVLREKREYRSVLNATNRLEKAVSELDAYYHEHYLQTGGMPRNTKANISRYCIDVNKVDTKKEDT</sequence>
<protein>
    <submittedName>
        <fullName evidence="1">Uncharacterized protein</fullName>
    </submittedName>
</protein>
<dbReference type="AlphaFoldDB" id="A0A242AS51"/>
<gene>
    <name evidence="1" type="ORF">A5810_003074</name>
</gene>